<feature type="compositionally biased region" description="Polar residues" evidence="20">
    <location>
        <begin position="1992"/>
        <end position="2003"/>
    </location>
</feature>
<evidence type="ECO:0000256" key="3">
    <source>
        <dbReference type="ARBA" id="ARBA00022473"/>
    </source>
</evidence>
<dbReference type="PROSITE" id="PS50041">
    <property type="entry name" value="C_TYPE_LECTIN_2"/>
    <property type="match status" value="1"/>
</dbReference>
<dbReference type="PANTHER" id="PTHR45739">
    <property type="entry name" value="MATRIX PROTEIN, PUTATIVE-RELATED"/>
    <property type="match status" value="1"/>
</dbReference>
<evidence type="ECO:0000256" key="19">
    <source>
        <dbReference type="PROSITE-ProRule" id="PRU01201"/>
    </source>
</evidence>
<comment type="similarity">
    <text evidence="2">Belongs to the FRAS1 family.</text>
</comment>
<feature type="repeat" description="CSPG" evidence="19">
    <location>
        <begin position="421"/>
        <end position="508"/>
    </location>
</feature>
<evidence type="ECO:0000256" key="20">
    <source>
        <dbReference type="SAM" id="MobiDB-lite"/>
    </source>
</evidence>
<dbReference type="Pfam" id="PF19309">
    <property type="entry name" value="Frem_N"/>
    <property type="match status" value="1"/>
</dbReference>
<keyword evidence="8" id="KW-0430">Lectin</keyword>
<evidence type="ECO:0000256" key="10">
    <source>
        <dbReference type="ARBA" id="ARBA00022837"/>
    </source>
</evidence>
<dbReference type="SUPFAM" id="SSF56436">
    <property type="entry name" value="C-type lectin-like"/>
    <property type="match status" value="1"/>
</dbReference>
<keyword evidence="9" id="KW-0677">Repeat</keyword>
<dbReference type="PROSITE" id="PS51854">
    <property type="entry name" value="CSPG"/>
    <property type="match status" value="11"/>
</dbReference>
<evidence type="ECO:0000256" key="6">
    <source>
        <dbReference type="ARBA" id="ARBA00022723"/>
    </source>
</evidence>
<dbReference type="SMART" id="SM00034">
    <property type="entry name" value="CLECT"/>
    <property type="match status" value="1"/>
</dbReference>
<feature type="region of interest" description="Disordered" evidence="20">
    <location>
        <begin position="1892"/>
        <end position="1952"/>
    </location>
</feature>
<feature type="repeat" description="CSPG" evidence="19">
    <location>
        <begin position="1648"/>
        <end position="1744"/>
    </location>
</feature>
<feature type="repeat" description="CSPG" evidence="19">
    <location>
        <begin position="784"/>
        <end position="875"/>
    </location>
</feature>
<feature type="chain" id="PRO_5026074669" description="FRAS1-related extracellular matrix protein 1" evidence="21">
    <location>
        <begin position="32"/>
        <end position="2201"/>
    </location>
</feature>
<dbReference type="InterPro" id="IPR045658">
    <property type="entry name" value="FRAS1-rel_N"/>
</dbReference>
<feature type="repeat" description="CSPG" evidence="19">
    <location>
        <begin position="1283"/>
        <end position="1380"/>
    </location>
</feature>
<evidence type="ECO:0000256" key="7">
    <source>
        <dbReference type="ARBA" id="ARBA00022729"/>
    </source>
</evidence>
<keyword evidence="10" id="KW-0106">Calcium</keyword>
<dbReference type="InterPro" id="IPR038081">
    <property type="entry name" value="CalX-like_sf"/>
</dbReference>
<comment type="caution">
    <text evidence="23">The sequence shown here is derived from an EMBL/GenBank/DDBJ whole genome shotgun (WGS) entry which is preliminary data.</text>
</comment>
<keyword evidence="11" id="KW-0084">Basement membrane</keyword>
<dbReference type="GO" id="GO:0007155">
    <property type="term" value="P:cell adhesion"/>
    <property type="evidence" value="ECO:0007669"/>
    <property type="project" value="UniProtKB-KW"/>
</dbReference>
<dbReference type="InterPro" id="IPR051561">
    <property type="entry name" value="FRAS1_ECM"/>
</dbReference>
<dbReference type="GO" id="GO:0046872">
    <property type="term" value="F:metal ion binding"/>
    <property type="evidence" value="ECO:0007669"/>
    <property type="project" value="UniProtKB-KW"/>
</dbReference>
<evidence type="ECO:0000256" key="8">
    <source>
        <dbReference type="ARBA" id="ARBA00022734"/>
    </source>
</evidence>
<dbReference type="Proteomes" id="UP000475037">
    <property type="component" value="Unassembled WGS sequence"/>
</dbReference>
<feature type="repeat" description="CSPG" evidence="19">
    <location>
        <begin position="895"/>
        <end position="990"/>
    </location>
</feature>
<dbReference type="InterPro" id="IPR001304">
    <property type="entry name" value="C-type_lectin-like"/>
</dbReference>
<feature type="repeat" description="CSPG" evidence="19">
    <location>
        <begin position="1155"/>
        <end position="1262"/>
    </location>
</feature>
<feature type="repeat" description="CSPG" evidence="19">
    <location>
        <begin position="304"/>
        <end position="396"/>
    </location>
</feature>
<dbReference type="GO" id="GO:0005604">
    <property type="term" value="C:basement membrane"/>
    <property type="evidence" value="ECO:0007669"/>
    <property type="project" value="UniProtKB-SubCell"/>
</dbReference>
<dbReference type="CDD" id="cd00037">
    <property type="entry name" value="CLECT"/>
    <property type="match status" value="1"/>
</dbReference>
<sequence length="2201" mass="246214">MSSPSWGGPRALPLPPPPLLLLLLLPGWVAPTFISVNRGVRVMKGRSAFLLGDDLKFAIPKEKDACKVEVVMNEPMTQRVGKLTPQVFDCHFLPNEVKYIHNGCPILDEDSVKLRLYRFTETDTFTETFILRVYLLEPDCNIIRMSNNVLEVSEFYGLSRAIDKNVLRFDYEGAAGLECTVRLDSVGSRLPGHGQVVLLEPRPEKPRGDQPHSFFPESQLGAELKCPGGSCSLGLKKIERVNVSCEEFLLMGLRYQHTDPPSPNIDYISIQLDLTDGRSKIVYKSESAWLPVYIRAGIPNQIPRAAFMAMFILEVDQFILTSLTTSVLDCEEDETPKPLLVFNITKAPPQGYMTHLWDHTRPVSSFTWKDLSDMQIAYQPPNSSHSVRRHYEVEVEAYDFFFGRSAPITVHISIRTADTNAPRVSWNTGLSLLEGQSRAITWEQFQIVDNDDLHAVQLVTVGGLQHGRLTVKGGKGFLFTVADLQTGVVRYHHDDSDSTKDFVVFRIFDGRHSIRHKFPINILPKDDSPPFLINNVVIELEEGQTILIQGSMLRASDIDSSDDYIFFNITKPPQAGEIMKKPGPGLIGYPVPGFLQRDLFNGIIYYRHFGGEIFEDSFEFVLWDSHEPPNLSVPQVVTIHITPVDDQLPKEAPGVSRHLVVKETEVAYITKKHLHFIDTEYDRELLYTITTPPFFSFSHSRHLDAGKLFMVDGIPKLTKNPAIPGLRSFTQHAVNYRKVAYMPPMQDIGLYPGHVQFAFSISNQHGATLRGLCFNITILPVDNQVPKVFTNPLRVAEGDQCVISTENILVSDVDTKLDNINLSLQRLPQCGMVELDGFPLNPGSTFSWGELHALKVRYRHDGSEILQDDIFLEVTDGTNSADFILHVEVFPVNDEPPILKADLIPMMHCSEGDEVVITSEYISATDADSDDLRLMFVIARAPQHGLVRKGGVTVDRFSQGDVISGAVTYKHTGGEIGLVPCFDTITLVVSDGEAGPYVNGCCYSGPRPSVPLHESFPVYDLNVTVQPVDNQSPSIAIGTMFVVDEGFSAAITINHLSATDPDTAADDLEFVLVSPPQFGYLENTLPSAGFEKSNMGISIASFQWEDMKASHINYVQSRHLRMEPTADQFMVYVTDGKHRSLEIPFYITINPTNDEAPDFVVQNITVCEGQRKELDTSIINAADLDVPKDPLLLSVTHKPRHGLLINGVLSKDFPQNKQPVNPSQRHELIHSFSLELLENGMKLMYVHDDSESLADDFTIQLSDGKHKILKTISVEITPVNDEKPMLRKKAEITVKMGEARVISSAILSAIDGDSPREKIYYLFERLPQNGQLQLKIGRDWVPLYPGMKCTQEDVDLNLLRYTHTRAMDSQNKDSFTFYLWDGDNRSPAFDCHITIKDMGKGDIVILAKPLVVSKGDRGFLTTAALFAVDGTDKPEELLYVITSAPRYGQVEYVRYPGLPITSFSQMDIAGQTVCYVHKSKAAASHDTFRFIVSNGLQTKHGVFKITLETVDRALPVVTRNRGLRLAEGGMGLLSPDLLQLTDPDTPVENLTFVLAQLPRHGQLYLRGTVLLRHNFTQQDVDSRNVAYRHLGGDSQVDCFTFVATDRTNQGFVVDGRVGQEPVTFTIQASMTNPQFIATDVDQLDKTAPHITLLHSPSQVGLLTNGCYGIYLTSHVLKASDPDTDDDLIIFKILRGPRHGRLENTTTGELIREKFIQKDLNSKTILYIINASLEINSDILEFQIMDPTGNSAAAQTLELKWSHIEWSQAEYEVCENVGILPLEITRRGYSMDSAFVSVKVKQVSATLGKDFTLSPSKLIQFDPGMSTKMWNIAITYDGLEEDDEVFEVILNSPVNAVLGIKTKAAVKILDSKGGQCRPSRSFTPNKHDAWEKGVWHPLSPGSSSPTTSGSFHLERRPLPSSRRPVVTRGDSLQGFDSTDLSRMKLRTRGNGKTVLPSSVYRNGTDIIYHYHGMVSLKLEDDSSPSHKRKAKVSSISQPQKTSQGAELPQADKMESTTGSHFPRQAYLPSFPKNCTLQLKGLFHFQESLRQLYKCDGITWRAWSPQSEEVEGKSCPAGWHRHSGYCHSVITEQRGTWDMAARACKEHHLGSLVTVLSKKHMQWLWDLSGRKPFWIGKCLNDQVHAGHWEWIGGEPVIFTNWRKGPPQRSKPGKNCVLAQRQGKWQTQDCRKGKPHTYVCSRKL</sequence>
<evidence type="ECO:0000313" key="24">
    <source>
        <dbReference type="Proteomes" id="UP000475037"/>
    </source>
</evidence>
<evidence type="ECO:0000256" key="12">
    <source>
        <dbReference type="ARBA" id="ARBA00022889"/>
    </source>
</evidence>
<dbReference type="SUPFAM" id="SSF141072">
    <property type="entry name" value="CalX-like"/>
    <property type="match status" value="1"/>
</dbReference>
<evidence type="ECO:0000256" key="15">
    <source>
        <dbReference type="ARBA" id="ARBA00058451"/>
    </source>
</evidence>
<feature type="domain" description="C-type lectin" evidence="22">
    <location>
        <begin position="2080"/>
        <end position="2189"/>
    </location>
</feature>
<keyword evidence="3" id="KW-0217">Developmental protein</keyword>
<keyword evidence="6" id="KW-0479">Metal-binding</keyword>
<dbReference type="InterPro" id="IPR016187">
    <property type="entry name" value="CTDL_fold"/>
</dbReference>
<evidence type="ECO:0000256" key="17">
    <source>
        <dbReference type="ARBA" id="ARBA00074560"/>
    </source>
</evidence>
<feature type="repeat" description="CSPG" evidence="19">
    <location>
        <begin position="1401"/>
        <end position="1493"/>
    </location>
</feature>
<protein>
    <recommendedName>
        <fullName evidence="17">FRAS1-related extracellular matrix protein 1</fullName>
    </recommendedName>
    <alternativeName>
        <fullName evidence="18">Protein QBRICK</fullName>
    </alternativeName>
</protein>
<feature type="non-terminal residue" evidence="23">
    <location>
        <position position="2201"/>
    </location>
</feature>
<dbReference type="Pfam" id="PF03160">
    <property type="entry name" value="Calx-beta"/>
    <property type="match status" value="1"/>
</dbReference>
<evidence type="ECO:0000256" key="14">
    <source>
        <dbReference type="ARBA" id="ARBA00023180"/>
    </source>
</evidence>
<dbReference type="InterPro" id="IPR016186">
    <property type="entry name" value="C-type_lectin-like/link_sf"/>
</dbReference>
<keyword evidence="13" id="KW-1015">Disulfide bond</keyword>
<evidence type="ECO:0000256" key="21">
    <source>
        <dbReference type="SAM" id="SignalP"/>
    </source>
</evidence>
<evidence type="ECO:0000259" key="22">
    <source>
        <dbReference type="PROSITE" id="PS50041"/>
    </source>
</evidence>
<evidence type="ECO:0000256" key="2">
    <source>
        <dbReference type="ARBA" id="ARBA00005529"/>
    </source>
</evidence>
<dbReference type="EMBL" id="VOAJ01003281">
    <property type="protein sequence ID" value="KAF0880212.1"/>
    <property type="molecule type" value="Genomic_DNA"/>
</dbReference>
<feature type="signal peptide" evidence="21">
    <location>
        <begin position="1"/>
        <end position="31"/>
    </location>
</feature>
<gene>
    <name evidence="23" type="primary">Frem1</name>
    <name evidence="23" type="ORF">FOF47_R09143</name>
</gene>
<keyword evidence="4" id="KW-0964">Secreted</keyword>
<feature type="non-terminal residue" evidence="23">
    <location>
        <position position="1"/>
    </location>
</feature>
<accession>A0A6G1AXD2</accession>
<feature type="compositionally biased region" description="Low complexity" evidence="20">
    <location>
        <begin position="1898"/>
        <end position="1909"/>
    </location>
</feature>
<dbReference type="GO" id="GO:0030246">
    <property type="term" value="F:carbohydrate binding"/>
    <property type="evidence" value="ECO:0007669"/>
    <property type="project" value="UniProtKB-KW"/>
</dbReference>
<evidence type="ECO:0000256" key="5">
    <source>
        <dbReference type="ARBA" id="ARBA00022530"/>
    </source>
</evidence>
<feature type="repeat" description="CSPG" evidence="19">
    <location>
        <begin position="1032"/>
        <end position="1134"/>
    </location>
</feature>
<comment type="subcellular location">
    <subcellularLocation>
        <location evidence="1">Secreted</location>
        <location evidence="1">Extracellular space</location>
        <location evidence="1">Extracellular matrix</location>
        <location evidence="1">Basement membrane</location>
    </subcellularLocation>
</comment>
<keyword evidence="14" id="KW-0325">Glycoprotein</keyword>
<keyword evidence="24" id="KW-1185">Reference proteome</keyword>
<evidence type="ECO:0000256" key="16">
    <source>
        <dbReference type="ARBA" id="ARBA00065340"/>
    </source>
</evidence>
<dbReference type="Gene3D" id="3.10.100.10">
    <property type="entry name" value="Mannose-Binding Protein A, subunit A"/>
    <property type="match status" value="1"/>
</dbReference>
<dbReference type="InterPro" id="IPR039005">
    <property type="entry name" value="CSPG_rpt"/>
</dbReference>
<dbReference type="Pfam" id="PF00059">
    <property type="entry name" value="Lectin_C"/>
    <property type="match status" value="1"/>
</dbReference>
<feature type="compositionally biased region" description="Low complexity" evidence="20">
    <location>
        <begin position="1917"/>
        <end position="1927"/>
    </location>
</feature>
<name>A0A6G1AXD2_CROCR</name>
<evidence type="ECO:0000256" key="1">
    <source>
        <dbReference type="ARBA" id="ARBA00004302"/>
    </source>
</evidence>
<feature type="repeat" description="CSPG" evidence="19">
    <location>
        <begin position="1514"/>
        <end position="1604"/>
    </location>
</feature>
<proteinExistence type="inferred from homology"/>
<keyword evidence="5" id="KW-0272">Extracellular matrix</keyword>
<reference evidence="23 24" key="1">
    <citation type="submission" date="2019-11" db="EMBL/GenBank/DDBJ databases">
        <authorList>
            <person name="Yang C."/>
            <person name="Li F."/>
        </authorList>
    </citation>
    <scope>NUCLEOTIDE SEQUENCE [LARGE SCALE GENOMIC DNA]</scope>
    <source>
        <strain evidence="23">KB4526</strain>
        <tissue evidence="23">Muscle</tissue>
    </source>
</reference>
<dbReference type="FunFam" id="3.10.100.10:FF:000081">
    <property type="entry name" value="FRAS1 related extracellular matrix 1"/>
    <property type="match status" value="1"/>
</dbReference>
<keyword evidence="12" id="KW-0130">Cell adhesion</keyword>
<evidence type="ECO:0000256" key="4">
    <source>
        <dbReference type="ARBA" id="ARBA00022525"/>
    </source>
</evidence>
<keyword evidence="7 21" id="KW-0732">Signal</keyword>
<evidence type="ECO:0000256" key="13">
    <source>
        <dbReference type="ARBA" id="ARBA00023157"/>
    </source>
</evidence>
<evidence type="ECO:0000256" key="18">
    <source>
        <dbReference type="ARBA" id="ARBA00081243"/>
    </source>
</evidence>
<dbReference type="Gene3D" id="2.60.40.2030">
    <property type="match status" value="1"/>
</dbReference>
<dbReference type="GO" id="GO:0007154">
    <property type="term" value="P:cell communication"/>
    <property type="evidence" value="ECO:0007669"/>
    <property type="project" value="InterPro"/>
</dbReference>
<feature type="repeat" description="CSPG" evidence="19">
    <location>
        <begin position="529"/>
        <end position="623"/>
    </location>
</feature>
<dbReference type="GO" id="GO:0016020">
    <property type="term" value="C:membrane"/>
    <property type="evidence" value="ECO:0007669"/>
    <property type="project" value="InterPro"/>
</dbReference>
<dbReference type="Pfam" id="PF16184">
    <property type="entry name" value="Cadherin_3"/>
    <property type="match status" value="11"/>
</dbReference>
<dbReference type="GO" id="GO:0009653">
    <property type="term" value="P:anatomical structure morphogenesis"/>
    <property type="evidence" value="ECO:0007669"/>
    <property type="project" value="TreeGrafter"/>
</dbReference>
<organism evidence="23 24">
    <name type="scientific">Crocuta crocuta</name>
    <name type="common">Spotted hyena</name>
    <dbReference type="NCBI Taxonomy" id="9678"/>
    <lineage>
        <taxon>Eukaryota</taxon>
        <taxon>Metazoa</taxon>
        <taxon>Chordata</taxon>
        <taxon>Craniata</taxon>
        <taxon>Vertebrata</taxon>
        <taxon>Euteleostomi</taxon>
        <taxon>Mammalia</taxon>
        <taxon>Eutheria</taxon>
        <taxon>Laurasiatheria</taxon>
        <taxon>Carnivora</taxon>
        <taxon>Feliformia</taxon>
        <taxon>Hyaenidae</taxon>
        <taxon>Crocuta</taxon>
    </lineage>
</organism>
<comment type="subunit">
    <text evidence="16">Interacts with FREM2.</text>
</comment>
<dbReference type="PANTHER" id="PTHR45739:SF7">
    <property type="entry name" value="FRAS1-RELATED EXTRACELLULAR MATRIX PROTEIN 1"/>
    <property type="match status" value="1"/>
</dbReference>
<feature type="region of interest" description="Disordered" evidence="20">
    <location>
        <begin position="1978"/>
        <end position="2017"/>
    </location>
</feature>
<evidence type="ECO:0000256" key="9">
    <source>
        <dbReference type="ARBA" id="ARBA00022737"/>
    </source>
</evidence>
<evidence type="ECO:0000313" key="23">
    <source>
        <dbReference type="EMBL" id="KAF0880212.1"/>
    </source>
</evidence>
<evidence type="ECO:0000256" key="11">
    <source>
        <dbReference type="ARBA" id="ARBA00022869"/>
    </source>
</evidence>
<comment type="function">
    <text evidence="15">Extracellular matrix protein that plays a role in epidermal differentiation and is required for epidermal adhesion during embryonic development.</text>
</comment>
<dbReference type="InterPro" id="IPR003644">
    <property type="entry name" value="Calx_beta"/>
</dbReference>